<accession>A0A4Y7THV2</accession>
<dbReference type="AlphaFoldDB" id="A0A4Y7THV2"/>
<sequence length="104" mass="12173">MDPYTTPMSSTTKLRSFVVRKGLLDRKGYVDRKGLVVSEGIRKNDYRLSRPFVVRKGLMDRRGLVDPAERYWGRTPGIRGFKGFVALKHWWLSRDSRFFMGFVV</sequence>
<comment type="caution">
    <text evidence="1">The sequence shown here is derived from an EMBL/GenBank/DDBJ whole genome shotgun (WGS) entry which is preliminary data.</text>
</comment>
<evidence type="ECO:0000313" key="1">
    <source>
        <dbReference type="EMBL" id="TEB33079.1"/>
    </source>
</evidence>
<dbReference type="Proteomes" id="UP000298030">
    <property type="component" value="Unassembled WGS sequence"/>
</dbReference>
<reference evidence="1 2" key="1">
    <citation type="journal article" date="2019" name="Nat. Ecol. Evol.">
        <title>Megaphylogeny resolves global patterns of mushroom evolution.</title>
        <authorList>
            <person name="Varga T."/>
            <person name="Krizsan K."/>
            <person name="Foldi C."/>
            <person name="Dima B."/>
            <person name="Sanchez-Garcia M."/>
            <person name="Sanchez-Ramirez S."/>
            <person name="Szollosi G.J."/>
            <person name="Szarkandi J.G."/>
            <person name="Papp V."/>
            <person name="Albert L."/>
            <person name="Andreopoulos W."/>
            <person name="Angelini C."/>
            <person name="Antonin V."/>
            <person name="Barry K.W."/>
            <person name="Bougher N.L."/>
            <person name="Buchanan P."/>
            <person name="Buyck B."/>
            <person name="Bense V."/>
            <person name="Catcheside P."/>
            <person name="Chovatia M."/>
            <person name="Cooper J."/>
            <person name="Damon W."/>
            <person name="Desjardin D."/>
            <person name="Finy P."/>
            <person name="Geml J."/>
            <person name="Haridas S."/>
            <person name="Hughes K."/>
            <person name="Justo A."/>
            <person name="Karasinski D."/>
            <person name="Kautmanova I."/>
            <person name="Kiss B."/>
            <person name="Kocsube S."/>
            <person name="Kotiranta H."/>
            <person name="LaButti K.M."/>
            <person name="Lechner B.E."/>
            <person name="Liimatainen K."/>
            <person name="Lipzen A."/>
            <person name="Lukacs Z."/>
            <person name="Mihaltcheva S."/>
            <person name="Morgado L.N."/>
            <person name="Niskanen T."/>
            <person name="Noordeloos M.E."/>
            <person name="Ohm R.A."/>
            <person name="Ortiz-Santana B."/>
            <person name="Ovrebo C."/>
            <person name="Racz N."/>
            <person name="Riley R."/>
            <person name="Savchenko A."/>
            <person name="Shiryaev A."/>
            <person name="Soop K."/>
            <person name="Spirin V."/>
            <person name="Szebenyi C."/>
            <person name="Tomsovsky M."/>
            <person name="Tulloss R.E."/>
            <person name="Uehling J."/>
            <person name="Grigoriev I.V."/>
            <person name="Vagvolgyi C."/>
            <person name="Papp T."/>
            <person name="Martin F.M."/>
            <person name="Miettinen O."/>
            <person name="Hibbett D.S."/>
            <person name="Nagy L.G."/>
        </authorList>
    </citation>
    <scope>NUCLEOTIDE SEQUENCE [LARGE SCALE GENOMIC DNA]</scope>
    <source>
        <strain evidence="1 2">FP101781</strain>
    </source>
</reference>
<evidence type="ECO:0000313" key="2">
    <source>
        <dbReference type="Proteomes" id="UP000298030"/>
    </source>
</evidence>
<dbReference type="EMBL" id="QPFP01000013">
    <property type="protein sequence ID" value="TEB33079.1"/>
    <property type="molecule type" value="Genomic_DNA"/>
</dbReference>
<keyword evidence="2" id="KW-1185">Reference proteome</keyword>
<organism evidence="1 2">
    <name type="scientific">Coprinellus micaceus</name>
    <name type="common">Glistening ink-cap mushroom</name>
    <name type="synonym">Coprinus micaceus</name>
    <dbReference type="NCBI Taxonomy" id="71717"/>
    <lineage>
        <taxon>Eukaryota</taxon>
        <taxon>Fungi</taxon>
        <taxon>Dikarya</taxon>
        <taxon>Basidiomycota</taxon>
        <taxon>Agaricomycotina</taxon>
        <taxon>Agaricomycetes</taxon>
        <taxon>Agaricomycetidae</taxon>
        <taxon>Agaricales</taxon>
        <taxon>Agaricineae</taxon>
        <taxon>Psathyrellaceae</taxon>
        <taxon>Coprinellus</taxon>
    </lineage>
</organism>
<proteinExistence type="predicted"/>
<feature type="non-terminal residue" evidence="1">
    <location>
        <position position="104"/>
    </location>
</feature>
<protein>
    <submittedName>
        <fullName evidence="1">Uncharacterized protein</fullName>
    </submittedName>
</protein>
<name>A0A4Y7THV2_COPMI</name>
<gene>
    <name evidence="1" type="ORF">FA13DRAFT_1730816</name>
</gene>